<keyword evidence="1" id="KW-1133">Transmembrane helix</keyword>
<proteinExistence type="predicted"/>
<organism evidence="2 3">
    <name type="scientific">Agaricus bisporus var. burnettii</name>
    <dbReference type="NCBI Taxonomy" id="192524"/>
    <lineage>
        <taxon>Eukaryota</taxon>
        <taxon>Fungi</taxon>
        <taxon>Dikarya</taxon>
        <taxon>Basidiomycota</taxon>
        <taxon>Agaricomycotina</taxon>
        <taxon>Agaricomycetes</taxon>
        <taxon>Agaricomycetidae</taxon>
        <taxon>Agaricales</taxon>
        <taxon>Agaricineae</taxon>
        <taxon>Agaricaceae</taxon>
        <taxon>Agaricus</taxon>
    </lineage>
</organism>
<dbReference type="Proteomes" id="UP000629468">
    <property type="component" value="Unassembled WGS sequence"/>
</dbReference>
<keyword evidence="1" id="KW-0472">Membrane</keyword>
<evidence type="ECO:0000313" key="3">
    <source>
        <dbReference type="Proteomes" id="UP000629468"/>
    </source>
</evidence>
<reference evidence="2 3" key="1">
    <citation type="journal article" name="Sci. Rep.">
        <title>Telomere-to-telomere assembled and centromere annotated genomes of the two main subspecies of the button mushroom Agaricus bisporus reveal especially polymorphic chromosome ends.</title>
        <authorList>
            <person name="Sonnenberg A.S.M."/>
            <person name="Sedaghat-Telgerd N."/>
            <person name="Lavrijssen B."/>
            <person name="Ohm R.A."/>
            <person name="Hendrickx P.M."/>
            <person name="Scholtmeijer K."/>
            <person name="Baars J.J.P."/>
            <person name="van Peer A."/>
        </authorList>
    </citation>
    <scope>NUCLEOTIDE SEQUENCE [LARGE SCALE GENOMIC DNA]</scope>
    <source>
        <strain evidence="2 3">H119_p4</strain>
    </source>
</reference>
<protein>
    <submittedName>
        <fullName evidence="2">Uncharacterized protein</fullName>
    </submittedName>
</protein>
<keyword evidence="1" id="KW-0812">Transmembrane</keyword>
<name>A0A8H7F9R4_AGABI</name>
<evidence type="ECO:0000256" key="1">
    <source>
        <dbReference type="SAM" id="Phobius"/>
    </source>
</evidence>
<evidence type="ECO:0000313" key="2">
    <source>
        <dbReference type="EMBL" id="KAF7783312.1"/>
    </source>
</evidence>
<feature type="transmembrane region" description="Helical" evidence="1">
    <location>
        <begin position="58"/>
        <end position="79"/>
    </location>
</feature>
<dbReference type="EMBL" id="JABXXO010000003">
    <property type="protein sequence ID" value="KAF7783312.1"/>
    <property type="molecule type" value="Genomic_DNA"/>
</dbReference>
<accession>A0A8H7F9R4</accession>
<dbReference type="AlphaFoldDB" id="A0A8H7F9R4"/>
<gene>
    <name evidence="2" type="ORF">Agabi119p4_2688</name>
</gene>
<comment type="caution">
    <text evidence="2">The sequence shown here is derived from an EMBL/GenBank/DDBJ whole genome shotgun (WGS) entry which is preliminary data.</text>
</comment>
<sequence length="86" mass="9901">MTTQDKPSATVYRSPVENVVKREGKEGCWINFARGTKPSLTDVDQRSSVLSPRWFFDYGMPLLGFADIQMLPGFLSFLVPRNIWRF</sequence>